<dbReference type="OrthoDB" id="2003249at2"/>
<reference evidence="2" key="1">
    <citation type="submission" date="2011-12" db="EMBL/GenBank/DDBJ databases">
        <title>Complete sequence of Clostridium clariflavum DSM 19732.</title>
        <authorList>
            <consortium name="US DOE Joint Genome Institute"/>
            <person name="Lucas S."/>
            <person name="Han J."/>
            <person name="Lapidus A."/>
            <person name="Cheng J.-F."/>
            <person name="Goodwin L."/>
            <person name="Pitluck S."/>
            <person name="Peters L."/>
            <person name="Teshima H."/>
            <person name="Detter J.C."/>
            <person name="Han C."/>
            <person name="Tapia R."/>
            <person name="Land M."/>
            <person name="Hauser L."/>
            <person name="Kyrpides N."/>
            <person name="Ivanova N."/>
            <person name="Pagani I."/>
            <person name="Kitzmiller T."/>
            <person name="Lynd L."/>
            <person name="Izquierdo J."/>
            <person name="Woyke T."/>
        </authorList>
    </citation>
    <scope>NUCLEOTIDE SEQUENCE [LARGE SCALE GENOMIC DNA]</scope>
    <source>
        <strain evidence="2">DSM 19732 / NBRC 101661 / EBR45</strain>
    </source>
</reference>
<dbReference type="Gene3D" id="2.40.160.20">
    <property type="match status" value="1"/>
</dbReference>
<sequence length="139" mass="15263">MNFEEVLTVNVKIESAFDVKNDNGDSAVMILFTGDATGKYFEGNILPGGVDTQIIGKSGYKHTLSARYMIEGRDHTGENCRIFIENNGNFGNAPEGVLFRTYPKIITDSEALDFLNHALLVGEGYPAENGVIIKIFRAL</sequence>
<dbReference type="EMBL" id="CP003065">
    <property type="protein sequence ID" value="AEV67184.1"/>
    <property type="molecule type" value="Genomic_DNA"/>
</dbReference>
<evidence type="ECO:0000313" key="2">
    <source>
        <dbReference type="Proteomes" id="UP000005435"/>
    </source>
</evidence>
<dbReference type="HOGENOM" id="CLU_134470_0_0_9"/>
<evidence type="ECO:0008006" key="3">
    <source>
        <dbReference type="Google" id="ProtNLM"/>
    </source>
</evidence>
<dbReference type="Pfam" id="PF11578">
    <property type="entry name" value="DUF3237"/>
    <property type="match status" value="1"/>
</dbReference>
<dbReference type="InterPro" id="IPR020915">
    <property type="entry name" value="UPF0311"/>
</dbReference>
<keyword evidence="2" id="KW-1185">Reference proteome</keyword>
<dbReference type="PANTHER" id="PTHR37315:SF1">
    <property type="entry name" value="UPF0311 PROTEIN BLR7842"/>
    <property type="match status" value="1"/>
</dbReference>
<reference evidence="1 2" key="2">
    <citation type="journal article" date="2012" name="Stand. Genomic Sci.">
        <title>Complete Genome Sequence of Clostridium clariflavum DSM 19732.</title>
        <authorList>
            <person name="Izquierdo J.A."/>
            <person name="Goodwin L."/>
            <person name="Davenport K.W."/>
            <person name="Teshima H."/>
            <person name="Bruce D."/>
            <person name="Detter C."/>
            <person name="Tapia R."/>
            <person name="Han S."/>
            <person name="Land M."/>
            <person name="Hauser L."/>
            <person name="Jeffries C.D."/>
            <person name="Han J."/>
            <person name="Pitluck S."/>
            <person name="Nolan M."/>
            <person name="Chen A."/>
            <person name="Huntemann M."/>
            <person name="Mavromatis K."/>
            <person name="Mikhailova N."/>
            <person name="Liolios K."/>
            <person name="Woyke T."/>
            <person name="Lynd L.R."/>
        </authorList>
    </citation>
    <scope>NUCLEOTIDE SEQUENCE [LARGE SCALE GENOMIC DNA]</scope>
    <source>
        <strain evidence="2">DSM 19732 / NBRC 101661 / EBR45</strain>
    </source>
</reference>
<dbReference type="KEGG" id="ccl:Clocl_0460"/>
<protein>
    <recommendedName>
        <fullName evidence="3">DUF3237 domain-containing protein</fullName>
    </recommendedName>
</protein>
<dbReference type="RefSeq" id="WP_014253816.1">
    <property type="nucleotide sequence ID" value="NC_016627.1"/>
</dbReference>
<dbReference type="PANTHER" id="PTHR37315">
    <property type="entry name" value="UPF0311 PROTEIN BLR7842"/>
    <property type="match status" value="1"/>
</dbReference>
<proteinExistence type="predicted"/>
<dbReference type="eggNOG" id="ENOG5032YI4">
    <property type="taxonomic scope" value="Bacteria"/>
</dbReference>
<dbReference type="Proteomes" id="UP000005435">
    <property type="component" value="Chromosome"/>
</dbReference>
<name>G8LSC3_ACECE</name>
<accession>G8LSC3</accession>
<evidence type="ECO:0000313" key="1">
    <source>
        <dbReference type="EMBL" id="AEV67184.1"/>
    </source>
</evidence>
<dbReference type="AlphaFoldDB" id="G8LSC3"/>
<gene>
    <name evidence="1" type="ordered locus">Clocl_0460</name>
</gene>
<organism evidence="1 2">
    <name type="scientific">Acetivibrio clariflavus (strain DSM 19732 / NBRC 101661 / EBR45)</name>
    <name type="common">Clostridium clariflavum</name>
    <dbReference type="NCBI Taxonomy" id="720554"/>
    <lineage>
        <taxon>Bacteria</taxon>
        <taxon>Bacillati</taxon>
        <taxon>Bacillota</taxon>
        <taxon>Clostridia</taxon>
        <taxon>Eubacteriales</taxon>
        <taxon>Oscillospiraceae</taxon>
        <taxon>Acetivibrio</taxon>
    </lineage>
</organism>